<accession>A0ABX0JKD1</accession>
<feature type="compositionally biased region" description="Acidic residues" evidence="4">
    <location>
        <begin position="198"/>
        <end position="209"/>
    </location>
</feature>
<dbReference type="PROSITE" id="PS51347">
    <property type="entry name" value="PHOSPHOTRIESTERASE_2"/>
    <property type="match status" value="1"/>
</dbReference>
<evidence type="ECO:0000313" key="5">
    <source>
        <dbReference type="EMBL" id="NHN83248.1"/>
    </source>
</evidence>
<dbReference type="CDD" id="cd00530">
    <property type="entry name" value="PTE"/>
    <property type="match status" value="1"/>
</dbReference>
<feature type="compositionally biased region" description="Low complexity" evidence="4">
    <location>
        <begin position="1"/>
        <end position="22"/>
    </location>
</feature>
<keyword evidence="6" id="KW-1185">Reference proteome</keyword>
<comment type="caution">
    <text evidence="5">The sequence shown here is derived from an EMBL/GenBank/DDBJ whole genome shotgun (WGS) entry which is preliminary data.</text>
</comment>
<dbReference type="InterPro" id="IPR001559">
    <property type="entry name" value="Phosphotriesterase"/>
</dbReference>
<evidence type="ECO:0000313" key="6">
    <source>
        <dbReference type="Proteomes" id="UP000635278"/>
    </source>
</evidence>
<name>A0ABX0JKD1_9PROT</name>
<dbReference type="InterPro" id="IPR017947">
    <property type="entry name" value="AryldialkylPase_Zn-BS"/>
</dbReference>
<comment type="caution">
    <text evidence="3">Lacks conserved residue(s) required for the propagation of feature annotation.</text>
</comment>
<keyword evidence="2" id="KW-0378">Hydrolase</keyword>
<dbReference type="RefSeq" id="WP_173581681.1">
    <property type="nucleotide sequence ID" value="NZ_WOTB01000001.1"/>
</dbReference>
<dbReference type="EMBL" id="WOTB01000001">
    <property type="protein sequence ID" value="NHN83248.1"/>
    <property type="molecule type" value="Genomic_DNA"/>
</dbReference>
<evidence type="ECO:0000256" key="1">
    <source>
        <dbReference type="ARBA" id="ARBA00022723"/>
    </source>
</evidence>
<evidence type="ECO:0000256" key="3">
    <source>
        <dbReference type="PROSITE-ProRule" id="PRU00679"/>
    </source>
</evidence>
<evidence type="ECO:0000256" key="2">
    <source>
        <dbReference type="ARBA" id="ARBA00022801"/>
    </source>
</evidence>
<proteinExistence type="inferred from homology"/>
<sequence>MTTEPSPNTPGTTAPATTTPATDTPPPGSVGVASGRVMTVSGPITPDEMGVTLMHEHILLDASKKWTASPETSGLSGPACPCHSSWAMRPLAMDMLGEIAMNPLGNRDNCMLDNAELATEELKKFHDLDGRTVVDPTNVGIGRDPATLRKISQETGLNIVMGAGYYLQPSHPGYVHPESTDQLARRIIRDVGGAGPDGSEENGPEEGGSEEDRAPRILAGIIGEIGISSVMTKDEEKVLRAAAIASAVTTVPLSVHLPAWMRVAHTVLDIAEEEGADLSHVILCHMNPSFSDPDYQHSLADRGAWLEYDMISMSYYYPEEDAQCPSDDENATAITRLFERGYGKKVLVSHDVFLKSMLTRYGGHGYGYILRHFVPRLKRYGLQDRDIEQLLVTNPRRAMCGGR</sequence>
<dbReference type="Proteomes" id="UP000635278">
    <property type="component" value="Unassembled WGS sequence"/>
</dbReference>
<feature type="region of interest" description="Disordered" evidence="4">
    <location>
        <begin position="191"/>
        <end position="214"/>
    </location>
</feature>
<dbReference type="InterPro" id="IPR032466">
    <property type="entry name" value="Metal_Hydrolase"/>
</dbReference>
<evidence type="ECO:0000256" key="4">
    <source>
        <dbReference type="SAM" id="MobiDB-lite"/>
    </source>
</evidence>
<keyword evidence="1" id="KW-0479">Metal-binding</keyword>
<protein>
    <submittedName>
        <fullName evidence="5">Phosphotriesterase-related protein</fullName>
    </submittedName>
</protein>
<dbReference type="Pfam" id="PF02126">
    <property type="entry name" value="PTE"/>
    <property type="match status" value="1"/>
</dbReference>
<feature type="region of interest" description="Disordered" evidence="4">
    <location>
        <begin position="1"/>
        <end position="39"/>
    </location>
</feature>
<reference evidence="5 6" key="1">
    <citation type="journal article" date="2020" name="Int. J. Syst. Evol. Microbiol.">
        <title>Novel acetic acid bacteria from cider fermentations: Acetobacter conturbans sp. nov. and Acetobacter fallax sp. nov.</title>
        <authorList>
            <person name="Sombolestani A.S."/>
            <person name="Cleenwerck I."/>
            <person name="Cnockaert M."/>
            <person name="Borremans W."/>
            <person name="Wieme A.D."/>
            <person name="De Vuyst L."/>
            <person name="Vandamme P."/>
        </authorList>
    </citation>
    <scope>NUCLEOTIDE SEQUENCE [LARGE SCALE GENOMIC DNA]</scope>
    <source>
        <strain evidence="5 6">LMG 30640</strain>
    </source>
</reference>
<organism evidence="5 6">
    <name type="scientific">Acetobacter musti</name>
    <dbReference type="NCBI Taxonomy" id="864732"/>
    <lineage>
        <taxon>Bacteria</taxon>
        <taxon>Pseudomonadati</taxon>
        <taxon>Pseudomonadota</taxon>
        <taxon>Alphaproteobacteria</taxon>
        <taxon>Acetobacterales</taxon>
        <taxon>Acetobacteraceae</taxon>
        <taxon>Acetobacter</taxon>
    </lineage>
</organism>
<comment type="similarity">
    <text evidence="3">Belongs to the metallo-dependent hydrolases superfamily. Phosphotriesterase family.</text>
</comment>
<gene>
    <name evidence="5" type="ORF">GOB93_01145</name>
</gene>
<dbReference type="SUPFAM" id="SSF51556">
    <property type="entry name" value="Metallo-dependent hydrolases"/>
    <property type="match status" value="1"/>
</dbReference>
<dbReference type="PROSITE" id="PS01322">
    <property type="entry name" value="PHOSPHOTRIESTERASE_1"/>
    <property type="match status" value="1"/>
</dbReference>
<dbReference type="PANTHER" id="PTHR10819:SF3">
    <property type="entry name" value="PHOSPHOTRIESTERASE-RELATED PROTEIN"/>
    <property type="match status" value="1"/>
</dbReference>
<dbReference type="Gene3D" id="3.20.20.140">
    <property type="entry name" value="Metal-dependent hydrolases"/>
    <property type="match status" value="1"/>
</dbReference>
<dbReference type="PANTHER" id="PTHR10819">
    <property type="entry name" value="PHOSPHOTRIESTERASE-RELATED"/>
    <property type="match status" value="1"/>
</dbReference>